<dbReference type="HOGENOM" id="CLU_1958076_0_0_6"/>
<sequence>MKMYKVIKIAAAILLLNCLQASVSAEEGSFGLDGVFVYKDMVGGPYFDEWYLDGNLNNLNDLKLYREGKSGSLETSIKIDCKREAITIHGAGLLFGSMALTKEETQEYLPKDLSEAIVRKICTLQPNI</sequence>
<evidence type="ECO:0000313" key="2">
    <source>
        <dbReference type="EMBL" id="ABV89412.1"/>
    </source>
</evidence>
<accession>A8HA25</accession>
<dbReference type="KEGG" id="spl:Spea_4102"/>
<evidence type="ECO:0000313" key="3">
    <source>
        <dbReference type="Proteomes" id="UP000002608"/>
    </source>
</evidence>
<protein>
    <submittedName>
        <fullName evidence="2">Uncharacterized protein</fullName>
    </submittedName>
</protein>
<proteinExistence type="predicted"/>
<dbReference type="RefSeq" id="WP_012157290.1">
    <property type="nucleotide sequence ID" value="NC_009901.1"/>
</dbReference>
<organism evidence="2 3">
    <name type="scientific">Shewanella pealeana (strain ATCC 700345 / ANG-SQ1)</name>
    <dbReference type="NCBI Taxonomy" id="398579"/>
    <lineage>
        <taxon>Bacteria</taxon>
        <taxon>Pseudomonadati</taxon>
        <taxon>Pseudomonadota</taxon>
        <taxon>Gammaproteobacteria</taxon>
        <taxon>Alteromonadales</taxon>
        <taxon>Shewanellaceae</taxon>
        <taxon>Shewanella</taxon>
    </lineage>
</organism>
<feature type="chain" id="PRO_5002722609" evidence="1">
    <location>
        <begin position="26"/>
        <end position="128"/>
    </location>
</feature>
<dbReference type="Proteomes" id="UP000002608">
    <property type="component" value="Chromosome"/>
</dbReference>
<keyword evidence="1" id="KW-0732">Signal</keyword>
<name>A8HA25_SHEPA</name>
<dbReference type="EMBL" id="CP000851">
    <property type="protein sequence ID" value="ABV89412.1"/>
    <property type="molecule type" value="Genomic_DNA"/>
</dbReference>
<reference evidence="2 3" key="1">
    <citation type="submission" date="2007-10" db="EMBL/GenBank/DDBJ databases">
        <title>Complete sequence of Shewanella pealeana ATCC 700345.</title>
        <authorList>
            <consortium name="US DOE Joint Genome Institute"/>
            <person name="Copeland A."/>
            <person name="Lucas S."/>
            <person name="Lapidus A."/>
            <person name="Barry K."/>
            <person name="Glavina del Rio T."/>
            <person name="Dalin E."/>
            <person name="Tice H."/>
            <person name="Pitluck S."/>
            <person name="Chertkov O."/>
            <person name="Brettin T."/>
            <person name="Bruce D."/>
            <person name="Detter J.C."/>
            <person name="Han C."/>
            <person name="Schmutz J."/>
            <person name="Larimer F."/>
            <person name="Land M."/>
            <person name="Hauser L."/>
            <person name="Kyrpides N."/>
            <person name="Kim E."/>
            <person name="Zhao J.-S.Z."/>
            <person name="Manno D."/>
            <person name="Hawari J."/>
            <person name="Richardson P."/>
        </authorList>
    </citation>
    <scope>NUCLEOTIDE SEQUENCE [LARGE SCALE GENOMIC DNA]</scope>
    <source>
        <strain evidence="3">ATCC 700345 / ANG-SQ1</strain>
    </source>
</reference>
<evidence type="ECO:0000256" key="1">
    <source>
        <dbReference type="SAM" id="SignalP"/>
    </source>
</evidence>
<feature type="signal peptide" evidence="1">
    <location>
        <begin position="1"/>
        <end position="25"/>
    </location>
</feature>
<dbReference type="AlphaFoldDB" id="A8HA25"/>
<gene>
    <name evidence="2" type="ordered locus">Spea_4102</name>
</gene>
<keyword evidence="3" id="KW-1185">Reference proteome</keyword>